<proteinExistence type="predicted"/>
<protein>
    <submittedName>
        <fullName evidence="2">Uncharacterized protein</fullName>
    </submittedName>
</protein>
<dbReference type="KEGG" id="teq:TEQUI_0206"/>
<evidence type="ECO:0000256" key="1">
    <source>
        <dbReference type="SAM" id="SignalP"/>
    </source>
</evidence>
<gene>
    <name evidence="2" type="ordered locus">TEQUI_0206</name>
</gene>
<evidence type="ECO:0000313" key="2">
    <source>
        <dbReference type="EMBL" id="ADU91160.1"/>
    </source>
</evidence>
<accession>A0A654KFI2</accession>
<reference evidence="2 3" key="1">
    <citation type="journal article" date="2011" name="J. Bacteriol.">
        <title>Genome sequence of Taylorella equigenitalis MCE9, the causative agent of contagious equine metritis.</title>
        <authorList>
            <person name="Hebert L."/>
            <person name="Moumen B."/>
            <person name="Duquesne F."/>
            <person name="Breuil M.F."/>
            <person name="Laugier C."/>
            <person name="Batto J.M."/>
            <person name="Renault P."/>
            <person name="Petry S."/>
        </authorList>
    </citation>
    <scope>NUCLEOTIDE SEQUENCE [LARGE SCALE GENOMIC DNA]</scope>
    <source>
        <strain evidence="2 3">MCE9</strain>
    </source>
</reference>
<organism evidence="2 3">
    <name type="scientific">Taylorella equigenitalis (strain MCE9)</name>
    <dbReference type="NCBI Taxonomy" id="937774"/>
    <lineage>
        <taxon>Bacteria</taxon>
        <taxon>Pseudomonadati</taxon>
        <taxon>Pseudomonadota</taxon>
        <taxon>Betaproteobacteria</taxon>
        <taxon>Burkholderiales</taxon>
        <taxon>Alcaligenaceae</taxon>
        <taxon>Taylorella</taxon>
    </lineage>
</organism>
<dbReference type="AlphaFoldDB" id="A0A654KFI2"/>
<name>A0A654KFI2_TAYEM</name>
<evidence type="ECO:0000313" key="3">
    <source>
        <dbReference type="Proteomes" id="UP000007472"/>
    </source>
</evidence>
<dbReference type="EMBL" id="CP002456">
    <property type="protein sequence ID" value="ADU91160.1"/>
    <property type="molecule type" value="Genomic_DNA"/>
</dbReference>
<sequence>MRKIYKYLGFLSVQLLCAASAISQESGSNLQSDFLAKLYVTVLESGGKAKSTDVVYGVASSRLKDSLLKLEKSTRNGNSCGVKENIMWNADKPDFNQSITFSEITKNILLAKIGESEVVIWDVNCLSSGACEINDVYLDGDSLNKSVSKNCK</sequence>
<dbReference type="Proteomes" id="UP000007472">
    <property type="component" value="Chromosome"/>
</dbReference>
<feature type="signal peptide" evidence="1">
    <location>
        <begin position="1"/>
        <end position="23"/>
    </location>
</feature>
<feature type="chain" id="PRO_5024843996" evidence="1">
    <location>
        <begin position="24"/>
        <end position="152"/>
    </location>
</feature>
<keyword evidence="1" id="KW-0732">Signal</keyword>